<reference evidence="11 12" key="1">
    <citation type="journal article" date="2022" name="Allergy">
        <title>Genome assembly and annotation of Periplaneta americana reveal a comprehensive cockroach allergen profile.</title>
        <authorList>
            <person name="Wang L."/>
            <person name="Xiong Q."/>
            <person name="Saelim N."/>
            <person name="Wang L."/>
            <person name="Nong W."/>
            <person name="Wan A.T."/>
            <person name="Shi M."/>
            <person name="Liu X."/>
            <person name="Cao Q."/>
            <person name="Hui J.H.L."/>
            <person name="Sookrung N."/>
            <person name="Leung T.F."/>
            <person name="Tungtrongchitr A."/>
            <person name="Tsui S.K.W."/>
        </authorList>
    </citation>
    <scope>NUCLEOTIDE SEQUENCE [LARGE SCALE GENOMIC DNA]</scope>
    <source>
        <strain evidence="11">PWHHKU_190912</strain>
    </source>
</reference>
<evidence type="ECO:0000256" key="5">
    <source>
        <dbReference type="ARBA" id="ARBA00022692"/>
    </source>
</evidence>
<accession>A0ABQ8T8Q2</accession>
<comment type="caution">
    <text evidence="11">The sequence shown here is derived from an EMBL/GenBank/DDBJ whole genome shotgun (WGS) entry which is preliminary data.</text>
</comment>
<sequence length="251" mass="28612">SPRVRGWALWRYVRDYFPVRLVNTAELDPTLSYMFCVFPHGVLSMGSGVNFATNANNVDEIFPNHKCYLATLPYHFKLFYGRELGHALGFCPATPKCVSNVLSRPNSVLVLIVGGAAESMYSRPGQYTIFLKHRKGFVKMALKHGTPLVPVFTFGEPDTYDQIEFPEGSWFRRFQEYIRKIITFAPIIAYGNGPLPYRRELITVGKTKHFPGKRNNVEFEESKSCILRNQESILKDILLGEATDNMGETRM</sequence>
<dbReference type="Pfam" id="PF03982">
    <property type="entry name" value="DAGAT"/>
    <property type="match status" value="1"/>
</dbReference>
<dbReference type="PANTHER" id="PTHR12317">
    <property type="entry name" value="DIACYLGLYCEROL O-ACYLTRANSFERASE"/>
    <property type="match status" value="1"/>
</dbReference>
<evidence type="ECO:0000256" key="1">
    <source>
        <dbReference type="ARBA" id="ARBA00004477"/>
    </source>
</evidence>
<evidence type="ECO:0000256" key="2">
    <source>
        <dbReference type="ARBA" id="ARBA00005420"/>
    </source>
</evidence>
<keyword evidence="6" id="KW-0256">Endoplasmic reticulum</keyword>
<evidence type="ECO:0000256" key="8">
    <source>
        <dbReference type="ARBA" id="ARBA00023098"/>
    </source>
</evidence>
<evidence type="ECO:0000256" key="6">
    <source>
        <dbReference type="ARBA" id="ARBA00022824"/>
    </source>
</evidence>
<comment type="similarity">
    <text evidence="2">Belongs to the diacylglycerol acyltransferase family.</text>
</comment>
<evidence type="ECO:0000313" key="12">
    <source>
        <dbReference type="Proteomes" id="UP001148838"/>
    </source>
</evidence>
<dbReference type="CDD" id="cd07987">
    <property type="entry name" value="LPLAT_MGAT-like"/>
    <property type="match status" value="1"/>
</dbReference>
<gene>
    <name evidence="11" type="ORF">ANN_04496</name>
</gene>
<evidence type="ECO:0000256" key="3">
    <source>
        <dbReference type="ARBA" id="ARBA00022516"/>
    </source>
</evidence>
<evidence type="ECO:0000256" key="9">
    <source>
        <dbReference type="ARBA" id="ARBA00023136"/>
    </source>
</evidence>
<dbReference type="Proteomes" id="UP001148838">
    <property type="component" value="Unassembled WGS sequence"/>
</dbReference>
<proteinExistence type="inferred from homology"/>
<keyword evidence="5" id="KW-0812">Transmembrane</keyword>
<organism evidence="11 12">
    <name type="scientific">Periplaneta americana</name>
    <name type="common">American cockroach</name>
    <name type="synonym">Blatta americana</name>
    <dbReference type="NCBI Taxonomy" id="6978"/>
    <lineage>
        <taxon>Eukaryota</taxon>
        <taxon>Metazoa</taxon>
        <taxon>Ecdysozoa</taxon>
        <taxon>Arthropoda</taxon>
        <taxon>Hexapoda</taxon>
        <taxon>Insecta</taxon>
        <taxon>Pterygota</taxon>
        <taxon>Neoptera</taxon>
        <taxon>Polyneoptera</taxon>
        <taxon>Dictyoptera</taxon>
        <taxon>Blattodea</taxon>
        <taxon>Blattoidea</taxon>
        <taxon>Blattidae</taxon>
        <taxon>Blattinae</taxon>
        <taxon>Periplaneta</taxon>
    </lineage>
</organism>
<feature type="non-terminal residue" evidence="11">
    <location>
        <position position="1"/>
    </location>
</feature>
<keyword evidence="10" id="KW-0012">Acyltransferase</keyword>
<protein>
    <submittedName>
        <fullName evidence="11">Uncharacterized protein</fullName>
    </submittedName>
</protein>
<keyword evidence="8" id="KW-0443">Lipid metabolism</keyword>
<evidence type="ECO:0000256" key="4">
    <source>
        <dbReference type="ARBA" id="ARBA00022679"/>
    </source>
</evidence>
<keyword evidence="7" id="KW-1133">Transmembrane helix</keyword>
<keyword evidence="4" id="KW-0808">Transferase</keyword>
<comment type="subcellular location">
    <subcellularLocation>
        <location evidence="1">Endoplasmic reticulum membrane</location>
        <topology evidence="1">Multi-pass membrane protein</topology>
    </subcellularLocation>
</comment>
<dbReference type="PANTHER" id="PTHR12317:SF79">
    <property type="entry name" value="ACYLTRANSFERASE"/>
    <property type="match status" value="1"/>
</dbReference>
<dbReference type="EMBL" id="JAJSOF020000013">
    <property type="protein sequence ID" value="KAJ4442903.1"/>
    <property type="molecule type" value="Genomic_DNA"/>
</dbReference>
<name>A0ABQ8T8Q2_PERAM</name>
<keyword evidence="3" id="KW-0444">Lipid biosynthesis</keyword>
<dbReference type="InterPro" id="IPR007130">
    <property type="entry name" value="DAGAT"/>
</dbReference>
<evidence type="ECO:0000256" key="7">
    <source>
        <dbReference type="ARBA" id="ARBA00022989"/>
    </source>
</evidence>
<evidence type="ECO:0000256" key="10">
    <source>
        <dbReference type="ARBA" id="ARBA00023315"/>
    </source>
</evidence>
<evidence type="ECO:0000313" key="11">
    <source>
        <dbReference type="EMBL" id="KAJ4442903.1"/>
    </source>
</evidence>
<keyword evidence="12" id="KW-1185">Reference proteome</keyword>
<keyword evidence="9" id="KW-0472">Membrane</keyword>